<dbReference type="SUPFAM" id="SSF53474">
    <property type="entry name" value="alpha/beta-Hydrolases"/>
    <property type="match status" value="1"/>
</dbReference>
<dbReference type="OrthoDB" id="10419162at2759"/>
<keyword evidence="2" id="KW-1185">Reference proteome</keyword>
<feature type="non-terminal residue" evidence="1">
    <location>
        <position position="1"/>
    </location>
</feature>
<accession>A0A0B1S5S5</accession>
<evidence type="ECO:0000313" key="1">
    <source>
        <dbReference type="EMBL" id="KHJ80668.1"/>
    </source>
</evidence>
<name>A0A0B1S5S5_OESDE</name>
<organism evidence="1 2">
    <name type="scientific">Oesophagostomum dentatum</name>
    <name type="common">Nodular worm</name>
    <dbReference type="NCBI Taxonomy" id="61180"/>
    <lineage>
        <taxon>Eukaryota</taxon>
        <taxon>Metazoa</taxon>
        <taxon>Ecdysozoa</taxon>
        <taxon>Nematoda</taxon>
        <taxon>Chromadorea</taxon>
        <taxon>Rhabditida</taxon>
        <taxon>Rhabditina</taxon>
        <taxon>Rhabditomorpha</taxon>
        <taxon>Strongyloidea</taxon>
        <taxon>Strongylidae</taxon>
        <taxon>Oesophagostomum</taxon>
    </lineage>
</organism>
<dbReference type="Gene3D" id="3.40.50.1820">
    <property type="entry name" value="alpha/beta hydrolase"/>
    <property type="match status" value="1"/>
</dbReference>
<proteinExistence type="predicted"/>
<dbReference type="Proteomes" id="UP000053660">
    <property type="component" value="Unassembled WGS sequence"/>
</dbReference>
<dbReference type="EMBL" id="KN600079">
    <property type="protein sequence ID" value="KHJ80668.1"/>
    <property type="molecule type" value="Genomic_DNA"/>
</dbReference>
<reference evidence="1 2" key="1">
    <citation type="submission" date="2014-03" db="EMBL/GenBank/DDBJ databases">
        <title>Draft genome of the hookworm Oesophagostomum dentatum.</title>
        <authorList>
            <person name="Mitreva M."/>
        </authorList>
    </citation>
    <scope>NUCLEOTIDE SEQUENCE [LARGE SCALE GENOMIC DNA]</scope>
    <source>
        <strain evidence="1 2">OD-Hann</strain>
    </source>
</reference>
<dbReference type="InterPro" id="IPR029058">
    <property type="entry name" value="AB_hydrolase_fold"/>
</dbReference>
<dbReference type="AlphaFoldDB" id="A0A0B1S5S5"/>
<gene>
    <name evidence="1" type="ORF">OESDEN_19654</name>
</gene>
<sequence length="115" mass="13190">KSVISGAPHAGEFPYTSAIAPLGKVVFNDREQVVADVFRESFVEFVKIRSPSNHHEVWLDVGNEESIRFLRVTPDPQMDQGLHKEAVSFWHRMRKYGFDLTQLLPVKKPEAKEEL</sequence>
<evidence type="ECO:0000313" key="2">
    <source>
        <dbReference type="Proteomes" id="UP000053660"/>
    </source>
</evidence>
<protein>
    <submittedName>
        <fullName evidence="1">Uncharacterized protein</fullName>
    </submittedName>
</protein>